<reference evidence="11" key="1">
    <citation type="submission" date="2009-01" db="EMBL/GenBank/DDBJ databases">
        <title>Complete sequence of chromosome Cyanothece sp. PCC 7425.</title>
        <authorList>
            <consortium name="US DOE Joint Genome Institute"/>
            <person name="Lucas S."/>
            <person name="Copeland A."/>
            <person name="Lapidus A."/>
            <person name="Glavina del Rio T."/>
            <person name="Dalin E."/>
            <person name="Tice H."/>
            <person name="Bruce D."/>
            <person name="Goodwin L."/>
            <person name="Pitluck S."/>
            <person name="Sims D."/>
            <person name="Meineke L."/>
            <person name="Brettin T."/>
            <person name="Detter J.C."/>
            <person name="Han C."/>
            <person name="Larimer F."/>
            <person name="Land M."/>
            <person name="Hauser L."/>
            <person name="Kyrpides N."/>
            <person name="Ovchinnikova G."/>
            <person name="Liberton M."/>
            <person name="Stoeckel J."/>
            <person name="Banerjee A."/>
            <person name="Singh A."/>
            <person name="Page L."/>
            <person name="Sato H."/>
            <person name="Zhao L."/>
            <person name="Sherman L."/>
            <person name="Pakrasi H."/>
            <person name="Richardson P."/>
        </authorList>
    </citation>
    <scope>NUCLEOTIDE SEQUENCE</scope>
    <source>
        <strain evidence="11">PCC 7425</strain>
    </source>
</reference>
<dbReference type="GO" id="GO:0016779">
    <property type="term" value="F:nucleotidyltransferase activity"/>
    <property type="evidence" value="ECO:0007669"/>
    <property type="project" value="UniProtKB-KW"/>
</dbReference>
<gene>
    <name evidence="11" type="ordered locus">Cyan7425_1806</name>
</gene>
<dbReference type="CDD" id="cd05403">
    <property type="entry name" value="NT_KNTase_like"/>
    <property type="match status" value="1"/>
</dbReference>
<dbReference type="Pfam" id="PF01909">
    <property type="entry name" value="NTP_transf_2"/>
    <property type="match status" value="1"/>
</dbReference>
<dbReference type="STRING" id="395961.Cyan7425_1806"/>
<dbReference type="InterPro" id="IPR043519">
    <property type="entry name" value="NT_sf"/>
</dbReference>
<dbReference type="GO" id="GO:0005524">
    <property type="term" value="F:ATP binding"/>
    <property type="evidence" value="ECO:0007669"/>
    <property type="project" value="UniProtKB-KW"/>
</dbReference>
<dbReference type="EMBL" id="CP001344">
    <property type="protein sequence ID" value="ACL44173.1"/>
    <property type="molecule type" value="Genomic_DNA"/>
</dbReference>
<name>B8HS67_CYAP4</name>
<evidence type="ECO:0000256" key="1">
    <source>
        <dbReference type="ARBA" id="ARBA00001946"/>
    </source>
</evidence>
<protein>
    <submittedName>
        <fullName evidence="11">DNA polymerase beta domain protein region</fullName>
    </submittedName>
</protein>
<keyword evidence="8" id="KW-0460">Magnesium</keyword>
<dbReference type="InterPro" id="IPR052038">
    <property type="entry name" value="Type-VII_TA_antitoxin"/>
</dbReference>
<comment type="cofactor">
    <cofactor evidence="1">
        <name>Mg(2+)</name>
        <dbReference type="ChEBI" id="CHEBI:18420"/>
    </cofactor>
</comment>
<evidence type="ECO:0000256" key="8">
    <source>
        <dbReference type="ARBA" id="ARBA00022842"/>
    </source>
</evidence>
<keyword evidence="5" id="KW-0479">Metal-binding</keyword>
<accession>B8HS67</accession>
<dbReference type="SUPFAM" id="SSF81301">
    <property type="entry name" value="Nucleotidyltransferase"/>
    <property type="match status" value="1"/>
</dbReference>
<keyword evidence="6" id="KW-0547">Nucleotide-binding</keyword>
<organism evidence="11">
    <name type="scientific">Cyanothece sp. (strain PCC 7425 / ATCC 29141)</name>
    <dbReference type="NCBI Taxonomy" id="395961"/>
    <lineage>
        <taxon>Bacteria</taxon>
        <taxon>Bacillati</taxon>
        <taxon>Cyanobacteriota</taxon>
        <taxon>Cyanophyceae</taxon>
        <taxon>Gomontiellales</taxon>
        <taxon>Cyanothecaceae</taxon>
        <taxon>Cyanothece</taxon>
    </lineage>
</organism>
<evidence type="ECO:0000256" key="4">
    <source>
        <dbReference type="ARBA" id="ARBA00022695"/>
    </source>
</evidence>
<dbReference type="PANTHER" id="PTHR33571">
    <property type="entry name" value="SSL8005 PROTEIN"/>
    <property type="match status" value="1"/>
</dbReference>
<keyword evidence="7" id="KW-0067">ATP-binding</keyword>
<dbReference type="OrthoDB" id="428157at2"/>
<dbReference type="AlphaFoldDB" id="B8HS67"/>
<evidence type="ECO:0000256" key="2">
    <source>
        <dbReference type="ARBA" id="ARBA00022649"/>
    </source>
</evidence>
<dbReference type="Gene3D" id="3.30.460.10">
    <property type="entry name" value="Beta Polymerase, domain 2"/>
    <property type="match status" value="1"/>
</dbReference>
<evidence type="ECO:0000256" key="7">
    <source>
        <dbReference type="ARBA" id="ARBA00022840"/>
    </source>
</evidence>
<dbReference type="GO" id="GO:0046872">
    <property type="term" value="F:metal ion binding"/>
    <property type="evidence" value="ECO:0007669"/>
    <property type="project" value="UniProtKB-KW"/>
</dbReference>
<evidence type="ECO:0000259" key="10">
    <source>
        <dbReference type="Pfam" id="PF01909"/>
    </source>
</evidence>
<dbReference type="PANTHER" id="PTHR33571:SF12">
    <property type="entry name" value="BSL3053 PROTEIN"/>
    <property type="match status" value="1"/>
</dbReference>
<keyword evidence="4" id="KW-0548">Nucleotidyltransferase</keyword>
<evidence type="ECO:0000256" key="5">
    <source>
        <dbReference type="ARBA" id="ARBA00022723"/>
    </source>
</evidence>
<dbReference type="InterPro" id="IPR002934">
    <property type="entry name" value="Polymerase_NTP_transf_dom"/>
</dbReference>
<proteinExistence type="inferred from homology"/>
<dbReference type="HOGENOM" id="CLU_130257_4_1_3"/>
<keyword evidence="2" id="KW-1277">Toxin-antitoxin system</keyword>
<evidence type="ECO:0000256" key="3">
    <source>
        <dbReference type="ARBA" id="ARBA00022679"/>
    </source>
</evidence>
<keyword evidence="3" id="KW-0808">Transferase</keyword>
<evidence type="ECO:0000256" key="9">
    <source>
        <dbReference type="ARBA" id="ARBA00038276"/>
    </source>
</evidence>
<evidence type="ECO:0000313" key="11">
    <source>
        <dbReference type="EMBL" id="ACL44173.1"/>
    </source>
</evidence>
<dbReference type="KEGG" id="cyn:Cyan7425_1806"/>
<evidence type="ECO:0000256" key="6">
    <source>
        <dbReference type="ARBA" id="ARBA00022741"/>
    </source>
</evidence>
<feature type="domain" description="Polymerase nucleotidyl transferase" evidence="10">
    <location>
        <begin position="13"/>
        <end position="99"/>
    </location>
</feature>
<sequence>MTVQNLDLPIAQIKELCDRWQITELALFGSVLRNDFKPTSDIDVLITFAPNARKGLLTLARIKHELEELFGREVDISTKKSIEQSRNTSRSHDILQSAQVIYVA</sequence>
<comment type="similarity">
    <text evidence="9">Belongs to the MntA antitoxin family.</text>
</comment>
<dbReference type="eggNOG" id="COG1669">
    <property type="taxonomic scope" value="Bacteria"/>
</dbReference>